<protein>
    <submittedName>
        <fullName evidence="2">Uncharacterized protein</fullName>
    </submittedName>
</protein>
<reference evidence="2 3" key="1">
    <citation type="submission" date="2022-05" db="EMBL/GenBank/DDBJ databases">
        <authorList>
            <consortium name="Genoscope - CEA"/>
            <person name="William W."/>
        </authorList>
    </citation>
    <scope>NUCLEOTIDE SEQUENCE [LARGE SCALE GENOMIC DNA]</scope>
</reference>
<organism evidence="2 3">
    <name type="scientific">Pocillopora meandrina</name>
    <dbReference type="NCBI Taxonomy" id="46732"/>
    <lineage>
        <taxon>Eukaryota</taxon>
        <taxon>Metazoa</taxon>
        <taxon>Cnidaria</taxon>
        <taxon>Anthozoa</taxon>
        <taxon>Hexacorallia</taxon>
        <taxon>Scleractinia</taxon>
        <taxon>Astrocoeniina</taxon>
        <taxon>Pocilloporidae</taxon>
        <taxon>Pocillopora</taxon>
    </lineage>
</organism>
<accession>A0AAU9Y6H4</accession>
<evidence type="ECO:0000313" key="3">
    <source>
        <dbReference type="Proteomes" id="UP001159428"/>
    </source>
</evidence>
<name>A0AAU9Y6H4_9CNID</name>
<gene>
    <name evidence="2" type="ORF">PMEA_00006313</name>
</gene>
<keyword evidence="3" id="KW-1185">Reference proteome</keyword>
<feature type="region of interest" description="Disordered" evidence="1">
    <location>
        <begin position="80"/>
        <end position="191"/>
    </location>
</feature>
<proteinExistence type="predicted"/>
<dbReference type="AlphaFoldDB" id="A0AAU9Y6H4"/>
<dbReference type="Proteomes" id="UP001159428">
    <property type="component" value="Unassembled WGS sequence"/>
</dbReference>
<evidence type="ECO:0000256" key="1">
    <source>
        <dbReference type="SAM" id="MobiDB-lite"/>
    </source>
</evidence>
<feature type="compositionally biased region" description="Polar residues" evidence="1">
    <location>
        <begin position="169"/>
        <end position="178"/>
    </location>
</feature>
<feature type="compositionally biased region" description="Low complexity" evidence="1">
    <location>
        <begin position="99"/>
        <end position="168"/>
    </location>
</feature>
<evidence type="ECO:0000313" key="2">
    <source>
        <dbReference type="EMBL" id="CAH3167057.1"/>
    </source>
</evidence>
<comment type="caution">
    <text evidence="2">The sequence shown here is derived from an EMBL/GenBank/DDBJ whole genome shotgun (WGS) entry which is preliminary data.</text>
</comment>
<sequence length="292" mass="31374">MGQTNPTCQRELLEKRANILHVKHGWDVSILYSHKHARGDTFQGYGTPGIGAKFIGKEKDNVSEAGRVAWNLFAKFADNERQASEEDKDGDETPVTDYTTTPTSTLSSPTSTLPASTSSLLTPNSTLPTPISTLPASISSLPTPTSTLPTPTSTLPASISSLPSPTLSNFTPTSSRPIPNSPLPSFNSSLSSTQSASTASRMLAYVENKIVKAIGFAMPERKVLHGKSIPQGSMCVQLQYTGKDVPAPVVLGNDDENSYLQAGMFFAQPIENLFFYSFCTGTQNVQLTPFHL</sequence>
<dbReference type="EMBL" id="CALNXJ010000148">
    <property type="protein sequence ID" value="CAH3167057.1"/>
    <property type="molecule type" value="Genomic_DNA"/>
</dbReference>